<accession>A0A1I3KYR7</accession>
<proteinExistence type="predicted"/>
<dbReference type="AlphaFoldDB" id="A0A1I3KYR7"/>
<dbReference type="OMA" id="ELYFEDM"/>
<dbReference type="GeneID" id="14207119"/>
<dbReference type="Proteomes" id="UP000182829">
    <property type="component" value="Unassembled WGS sequence"/>
</dbReference>
<evidence type="ECO:0000259" key="1">
    <source>
        <dbReference type="PROSITE" id="PS51502"/>
    </source>
</evidence>
<dbReference type="PROSITE" id="PS51502">
    <property type="entry name" value="S_R_A_B_BARREL"/>
    <property type="match status" value="1"/>
</dbReference>
<evidence type="ECO:0000313" key="3">
    <source>
        <dbReference type="Proteomes" id="UP000182829"/>
    </source>
</evidence>
<dbReference type="SUPFAM" id="SSF54909">
    <property type="entry name" value="Dimeric alpha+beta barrel"/>
    <property type="match status" value="1"/>
</dbReference>
<dbReference type="EMBL" id="FORO01000005">
    <property type="protein sequence ID" value="SFI77607.1"/>
    <property type="molecule type" value="Genomic_DNA"/>
</dbReference>
<feature type="domain" description="Stress-response A/B barrel" evidence="1">
    <location>
        <begin position="1"/>
        <end position="105"/>
    </location>
</feature>
<dbReference type="InterPro" id="IPR011008">
    <property type="entry name" value="Dimeric_a/b-barrel"/>
</dbReference>
<name>A0A1I3KYR7_9EURY</name>
<dbReference type="NCBIfam" id="TIGR02118">
    <property type="entry name" value="EthD family reductase"/>
    <property type="match status" value="1"/>
</dbReference>
<dbReference type="RefSeq" id="WP_005575431.1">
    <property type="nucleotide sequence ID" value="NZ_FORO01000005.1"/>
</dbReference>
<dbReference type="GO" id="GO:0016491">
    <property type="term" value="F:oxidoreductase activity"/>
    <property type="evidence" value="ECO:0007669"/>
    <property type="project" value="InterPro"/>
</dbReference>
<dbReference type="InterPro" id="IPR009799">
    <property type="entry name" value="EthD_dom"/>
</dbReference>
<dbReference type="Pfam" id="PF07110">
    <property type="entry name" value="EthD"/>
    <property type="match status" value="1"/>
</dbReference>
<dbReference type="InterPro" id="IPR013097">
    <property type="entry name" value="Dabb"/>
</dbReference>
<protein>
    <recommendedName>
        <fullName evidence="1">Stress-response A/B barrel domain-containing protein</fullName>
    </recommendedName>
</protein>
<gene>
    <name evidence="2" type="ORF">SAMN05443661_10591</name>
</gene>
<evidence type="ECO:0000313" key="2">
    <source>
        <dbReference type="EMBL" id="SFI77607.1"/>
    </source>
</evidence>
<dbReference type="Gene3D" id="3.30.70.100">
    <property type="match status" value="1"/>
</dbReference>
<organism evidence="2 3">
    <name type="scientific">Natronobacterium gregoryi</name>
    <dbReference type="NCBI Taxonomy" id="44930"/>
    <lineage>
        <taxon>Archaea</taxon>
        <taxon>Methanobacteriati</taxon>
        <taxon>Methanobacteriota</taxon>
        <taxon>Stenosarchaea group</taxon>
        <taxon>Halobacteria</taxon>
        <taxon>Halobacteriales</taxon>
        <taxon>Natrialbaceae</taxon>
        <taxon>Natronobacterium</taxon>
    </lineage>
</organism>
<dbReference type="OrthoDB" id="172569at2157"/>
<sequence length="105" mass="11830">MLKLVELLVRKDEYSHEEFVERWQADHAEIARELPGLKRYSTSVPADPEAVEYDGVLELVFEDEDALNEAFASEDGQKVQADAAEFVDIGAGPRLIVEETVHVDE</sequence>
<reference evidence="2 3" key="1">
    <citation type="submission" date="2016-10" db="EMBL/GenBank/DDBJ databases">
        <authorList>
            <person name="de Groot N.N."/>
        </authorList>
    </citation>
    <scope>NUCLEOTIDE SEQUENCE [LARGE SCALE GENOMIC DNA]</scope>
    <source>
        <strain evidence="2 3">SP2</strain>
    </source>
</reference>